<dbReference type="GO" id="GO:0016887">
    <property type="term" value="F:ATP hydrolysis activity"/>
    <property type="evidence" value="ECO:0007669"/>
    <property type="project" value="InterPro"/>
</dbReference>
<dbReference type="PANTHER" id="PTHR45772:SF4">
    <property type="entry name" value="ABC TRANSPORTER ATP-BINDING PROTEIN"/>
    <property type="match status" value="1"/>
</dbReference>
<feature type="transmembrane region" description="Helical" evidence="10">
    <location>
        <begin position="393"/>
        <end position="412"/>
    </location>
</feature>
<organism evidence="12 13">
    <name type="scientific">Frankia nepalensis</name>
    <dbReference type="NCBI Taxonomy" id="1836974"/>
    <lineage>
        <taxon>Bacteria</taxon>
        <taxon>Bacillati</taxon>
        <taxon>Actinomycetota</taxon>
        <taxon>Actinomycetes</taxon>
        <taxon>Frankiales</taxon>
        <taxon>Frankiaceae</taxon>
        <taxon>Frankia</taxon>
    </lineage>
</organism>
<evidence type="ECO:0000259" key="11">
    <source>
        <dbReference type="PROSITE" id="PS50893"/>
    </source>
</evidence>
<feature type="transmembrane region" description="Helical" evidence="10">
    <location>
        <begin position="219"/>
        <end position="252"/>
    </location>
</feature>
<dbReference type="CDD" id="cd06582">
    <property type="entry name" value="TM_PBP1_LivH_like"/>
    <property type="match status" value="1"/>
</dbReference>
<gene>
    <name evidence="12" type="ORF">I7412_37535</name>
</gene>
<dbReference type="InterPro" id="IPR027417">
    <property type="entry name" value="P-loop_NTPase"/>
</dbReference>
<keyword evidence="4 10" id="KW-0812">Transmembrane</keyword>
<dbReference type="Pfam" id="PF02653">
    <property type="entry name" value="BPD_transp_2"/>
    <property type="match status" value="2"/>
</dbReference>
<dbReference type="InterPro" id="IPR003593">
    <property type="entry name" value="AAA+_ATPase"/>
</dbReference>
<keyword evidence="3" id="KW-1003">Cell membrane</keyword>
<dbReference type="InterPro" id="IPR043428">
    <property type="entry name" value="LivM-like"/>
</dbReference>
<dbReference type="GO" id="GO:0005524">
    <property type="term" value="F:ATP binding"/>
    <property type="evidence" value="ECO:0007669"/>
    <property type="project" value="UniProtKB-KW"/>
</dbReference>
<feature type="transmembrane region" description="Helical" evidence="10">
    <location>
        <begin position="587"/>
        <end position="611"/>
    </location>
</feature>
<feature type="transmembrane region" description="Helical" evidence="10">
    <location>
        <begin position="519"/>
        <end position="542"/>
    </location>
</feature>
<keyword evidence="7 10" id="KW-1133">Transmembrane helix</keyword>
<evidence type="ECO:0000256" key="1">
    <source>
        <dbReference type="ARBA" id="ARBA00004651"/>
    </source>
</evidence>
<evidence type="ECO:0000256" key="3">
    <source>
        <dbReference type="ARBA" id="ARBA00022475"/>
    </source>
</evidence>
<keyword evidence="8 10" id="KW-0472">Membrane</keyword>
<feature type="transmembrane region" description="Helical" evidence="10">
    <location>
        <begin position="554"/>
        <end position="575"/>
    </location>
</feature>
<feature type="transmembrane region" description="Helical" evidence="10">
    <location>
        <begin position="272"/>
        <end position="290"/>
    </location>
</feature>
<comment type="subcellular location">
    <subcellularLocation>
        <location evidence="1">Cell membrane</location>
        <topology evidence="1">Multi-pass membrane protein</topology>
    </subcellularLocation>
</comment>
<keyword evidence="13" id="KW-1185">Reference proteome</keyword>
<proteinExistence type="predicted"/>
<dbReference type="GO" id="GO:0005886">
    <property type="term" value="C:plasma membrane"/>
    <property type="evidence" value="ECO:0007669"/>
    <property type="project" value="UniProtKB-SubCell"/>
</dbReference>
<dbReference type="EMBL" id="JAEACQ010000349">
    <property type="protein sequence ID" value="MBL7632761.1"/>
    <property type="molecule type" value="Genomic_DNA"/>
</dbReference>
<evidence type="ECO:0000256" key="8">
    <source>
        <dbReference type="ARBA" id="ARBA00023136"/>
    </source>
</evidence>
<dbReference type="Gene3D" id="3.40.50.300">
    <property type="entry name" value="P-loop containing nucleotide triphosphate hydrolases"/>
    <property type="match status" value="1"/>
</dbReference>
<dbReference type="Proteomes" id="UP000604475">
    <property type="component" value="Unassembled WGS sequence"/>
</dbReference>
<dbReference type="CDD" id="cd03219">
    <property type="entry name" value="ABC_Mj1267_LivG_branched"/>
    <property type="match status" value="1"/>
</dbReference>
<sequence>MQSFLQFLIVGLGSGAVYAMFAQGAVLIYRGSGLVNFGQGAIGTLAAYVTFVDLQQDRGVPTVPALLAGIAVAVAVSLLFQWLVLRPLRSAAPIVRVIATVGLLGLVQAVVVQRYGATTVSVDEYLPHDVWIVGGVAIQEQRVWLVAISALLTGALWAWTRYTRTGLAISASAQNERAVQTLGWSPNRLAAVTWGLGGGIGGLAAVLVAPLTGLSPVGLTIVVTIAALAAALLGGFSSFPLTFVGGLVVGLGEALATRYNSDIERWLHQSQITGLNRAAGFLVILVVLVLRGRSLPLRSHVADRLPRLGSGVVNARGVLIGAAVTLALLFGVFGDSWAQATYVSLATGVMVLSIVVLTGYAGQLSLAQWALAGIGALAAGQLVRHGLPVELAIPLGVLITVAVGAVFALPALRTRGVNLAVVTLGLGFTVSEVVFANGDYLGDGLDGGTRIGPVTLFGLEVDAVNHPHRWAVVCLVAFVVIALVVANLRRSRTGRRLIAVRTNERAATSLGISVVGVKLYAFAVAAGIAAVGGILTAFQFSVIKYDRFDVFTSVSQVGFAVIGGLGYALGAVFAAPNAVGGLGSEALDALFGLGGWITIIGAALVILMLLANQHGIADVVVRHHRGRAAARRAETPVELAEAERVAPATLRVAGLTVRFGAVVAVADVGFEVHPGEIVGLIGPNGAGKTTIIDAVTGFVKPSAGTIHLDDAAVHRLGATRRARLGIRRSFQSLELFDDLPVEDNLRAGSEAGASRISWLTDLIWPVSRPLSPTALAAVRGFELEEHLRKLPGELPYGRRRHVGIARALASGPSILLLDEPAAGLDEAESRELASLIRELATERGMGILLVEHDMPMVMSTCDRIVCIEFGKVIATGTPDQVRGDPAVVAAYLGTAEPESESEPEVVDAGEGRAPAMSES</sequence>
<comment type="caution">
    <text evidence="12">The sequence shown here is derived from an EMBL/GenBank/DDBJ whole genome shotgun (WGS) entry which is preliminary data.</text>
</comment>
<dbReference type="AlphaFoldDB" id="A0A937UVX2"/>
<evidence type="ECO:0000256" key="2">
    <source>
        <dbReference type="ARBA" id="ARBA00022448"/>
    </source>
</evidence>
<feature type="transmembrane region" description="Helical" evidence="10">
    <location>
        <begin position="91"/>
        <end position="112"/>
    </location>
</feature>
<evidence type="ECO:0000256" key="6">
    <source>
        <dbReference type="ARBA" id="ARBA00022840"/>
    </source>
</evidence>
<dbReference type="InterPro" id="IPR032823">
    <property type="entry name" value="BCA_ABC_TP_C"/>
</dbReference>
<dbReference type="SUPFAM" id="SSF52540">
    <property type="entry name" value="P-loop containing nucleoside triphosphate hydrolases"/>
    <property type="match status" value="1"/>
</dbReference>
<dbReference type="InterPro" id="IPR001851">
    <property type="entry name" value="ABC_transp_permease"/>
</dbReference>
<dbReference type="Pfam" id="PF00005">
    <property type="entry name" value="ABC_tran"/>
    <property type="match status" value="1"/>
</dbReference>
<feature type="transmembrane region" description="Helical" evidence="10">
    <location>
        <begin position="340"/>
        <end position="362"/>
    </location>
</feature>
<dbReference type="RefSeq" id="WP_203004117.1">
    <property type="nucleotide sequence ID" value="NZ_JADWYU010000207.1"/>
</dbReference>
<feature type="region of interest" description="Disordered" evidence="9">
    <location>
        <begin position="895"/>
        <end position="919"/>
    </location>
</feature>
<feature type="domain" description="ABC transporter" evidence="11">
    <location>
        <begin position="650"/>
        <end position="894"/>
    </location>
</feature>
<dbReference type="PANTHER" id="PTHR45772">
    <property type="entry name" value="CONSERVED COMPONENT OF ABC TRANSPORTER FOR NATURAL AMINO ACIDS-RELATED"/>
    <property type="match status" value="1"/>
</dbReference>
<keyword evidence="6 12" id="KW-0067">ATP-binding</keyword>
<dbReference type="PROSITE" id="PS50893">
    <property type="entry name" value="ABC_TRANSPORTER_2"/>
    <property type="match status" value="1"/>
</dbReference>
<dbReference type="SMART" id="SM00382">
    <property type="entry name" value="AAA"/>
    <property type="match status" value="1"/>
</dbReference>
<feature type="transmembrane region" description="Helical" evidence="10">
    <location>
        <begin position="143"/>
        <end position="160"/>
    </location>
</feature>
<dbReference type="CDD" id="cd06581">
    <property type="entry name" value="TM_PBP1_LivM_like"/>
    <property type="match status" value="1"/>
</dbReference>
<feature type="transmembrane region" description="Helical" evidence="10">
    <location>
        <begin position="311"/>
        <end position="334"/>
    </location>
</feature>
<feature type="transmembrane region" description="Helical" evidence="10">
    <location>
        <begin position="191"/>
        <end position="212"/>
    </location>
</feature>
<feature type="compositionally biased region" description="Acidic residues" evidence="9">
    <location>
        <begin position="897"/>
        <end position="907"/>
    </location>
</feature>
<dbReference type="InterPro" id="IPR003439">
    <property type="entry name" value="ABC_transporter-like_ATP-bd"/>
</dbReference>
<evidence type="ECO:0000256" key="10">
    <source>
        <dbReference type="SAM" id="Phobius"/>
    </source>
</evidence>
<evidence type="ECO:0000256" key="5">
    <source>
        <dbReference type="ARBA" id="ARBA00022741"/>
    </source>
</evidence>
<reference evidence="12" key="1">
    <citation type="submission" date="2020-12" db="EMBL/GenBank/DDBJ databases">
        <title>Genomic characterization of non-nitrogen-fixing Frankia strains.</title>
        <authorList>
            <person name="Carlos-Shanley C."/>
            <person name="Guerra T."/>
            <person name="Hahn D."/>
        </authorList>
    </citation>
    <scope>NUCLEOTIDE SEQUENCE</scope>
    <source>
        <strain evidence="12">CN6</strain>
    </source>
</reference>
<dbReference type="GO" id="GO:0015658">
    <property type="term" value="F:branched-chain amino acid transmembrane transporter activity"/>
    <property type="evidence" value="ECO:0007669"/>
    <property type="project" value="InterPro"/>
</dbReference>
<feature type="transmembrane region" description="Helical" evidence="10">
    <location>
        <begin position="419"/>
        <end position="436"/>
    </location>
</feature>
<accession>A0A937UVX2</accession>
<evidence type="ECO:0000256" key="7">
    <source>
        <dbReference type="ARBA" id="ARBA00022989"/>
    </source>
</evidence>
<evidence type="ECO:0000313" key="12">
    <source>
        <dbReference type="EMBL" id="MBL7632761.1"/>
    </source>
</evidence>
<evidence type="ECO:0000313" key="13">
    <source>
        <dbReference type="Proteomes" id="UP000604475"/>
    </source>
</evidence>
<keyword evidence="5" id="KW-0547">Nucleotide-binding</keyword>
<evidence type="ECO:0000256" key="9">
    <source>
        <dbReference type="SAM" id="MobiDB-lite"/>
    </source>
</evidence>
<evidence type="ECO:0000256" key="4">
    <source>
        <dbReference type="ARBA" id="ARBA00022692"/>
    </source>
</evidence>
<feature type="transmembrane region" description="Helical" evidence="10">
    <location>
        <begin position="470"/>
        <end position="488"/>
    </location>
</feature>
<keyword evidence="2" id="KW-0813">Transport</keyword>
<protein>
    <submittedName>
        <fullName evidence="12">ATP-binding cassette domain-containing protein</fullName>
    </submittedName>
</protein>
<dbReference type="InterPro" id="IPR051120">
    <property type="entry name" value="ABC_AA/LPS_Transport"/>
</dbReference>
<feature type="transmembrane region" description="Helical" evidence="10">
    <location>
        <begin position="66"/>
        <end position="85"/>
    </location>
</feature>
<name>A0A937UVX2_9ACTN</name>
<dbReference type="Pfam" id="PF12399">
    <property type="entry name" value="BCA_ABC_TP_C"/>
    <property type="match status" value="1"/>
</dbReference>